<dbReference type="Gene3D" id="3.40.366.10">
    <property type="entry name" value="Malonyl-Coenzyme A Acyl Carrier Protein, domain 2"/>
    <property type="match status" value="1"/>
</dbReference>
<evidence type="ECO:0000313" key="3">
    <source>
        <dbReference type="Proteomes" id="UP000479000"/>
    </source>
</evidence>
<accession>A0A6H5GGJ6</accession>
<dbReference type="Proteomes" id="UP000479000">
    <property type="component" value="Unassembled WGS sequence"/>
</dbReference>
<dbReference type="InterPro" id="IPR052760">
    <property type="entry name" value="Mitochondrial_malonyltrans"/>
</dbReference>
<reference evidence="2 3" key="1">
    <citation type="submission" date="2020-02" db="EMBL/GenBank/DDBJ databases">
        <authorList>
            <person name="Ferguson B K."/>
        </authorList>
    </citation>
    <scope>NUCLEOTIDE SEQUENCE [LARGE SCALE GENOMIC DNA]</scope>
</reference>
<dbReference type="PANTHER" id="PTHR47170">
    <property type="entry name" value="MALONYL-COA ACP TRANSACYLASE, ACP-BINDING"/>
    <property type="match status" value="1"/>
</dbReference>
<keyword evidence="3" id="KW-1185">Reference proteome</keyword>
<organism evidence="2 3">
    <name type="scientific">Nesidiocoris tenuis</name>
    <dbReference type="NCBI Taxonomy" id="355587"/>
    <lineage>
        <taxon>Eukaryota</taxon>
        <taxon>Metazoa</taxon>
        <taxon>Ecdysozoa</taxon>
        <taxon>Arthropoda</taxon>
        <taxon>Hexapoda</taxon>
        <taxon>Insecta</taxon>
        <taxon>Pterygota</taxon>
        <taxon>Neoptera</taxon>
        <taxon>Paraneoptera</taxon>
        <taxon>Hemiptera</taxon>
        <taxon>Heteroptera</taxon>
        <taxon>Panheteroptera</taxon>
        <taxon>Cimicomorpha</taxon>
        <taxon>Miridae</taxon>
        <taxon>Dicyphina</taxon>
        <taxon>Nesidiocoris</taxon>
    </lineage>
</organism>
<gene>
    <name evidence="2" type="ORF">NTEN_LOCUS7980</name>
</gene>
<dbReference type="EMBL" id="CADCXU010011965">
    <property type="protein sequence ID" value="CAB0002193.1"/>
    <property type="molecule type" value="Genomic_DNA"/>
</dbReference>
<feature type="region of interest" description="Disordered" evidence="1">
    <location>
        <begin position="20"/>
        <end position="54"/>
    </location>
</feature>
<dbReference type="PANTHER" id="PTHR47170:SF2">
    <property type="entry name" value="MALONYL-COA:ACP TRANSACYLASE (MAT) DOMAIN-CONTAINING PROTEIN"/>
    <property type="match status" value="1"/>
</dbReference>
<proteinExistence type="predicted"/>
<dbReference type="InterPro" id="IPR001227">
    <property type="entry name" value="Ac_transferase_dom_sf"/>
</dbReference>
<evidence type="ECO:0000313" key="2">
    <source>
        <dbReference type="EMBL" id="CAB0002193.1"/>
    </source>
</evidence>
<dbReference type="InterPro" id="IPR016035">
    <property type="entry name" value="Acyl_Trfase/lysoPLipase"/>
</dbReference>
<evidence type="ECO:0000256" key="1">
    <source>
        <dbReference type="SAM" id="MobiDB-lite"/>
    </source>
</evidence>
<evidence type="ECO:0008006" key="4">
    <source>
        <dbReference type="Google" id="ProtNLM"/>
    </source>
</evidence>
<sequence length="204" mass="22169">MNYGMLGRSLVRTLKAGSRRCSTGRLPFGSQQVDAGSKNIDETSRVPENSDSIGSEAGVKRLLEESASFADDIPQKGEEAWSTSPYPKGSVVRSQALHSLRPLVNPKETSIILFPGQGTQFVGMGKDLMKFPAARDLFKEASSILGYDILKLCLQGPKTKLDSPDASTRDLTGRVRRAAGRRIGKPLLPLQPLFLVTTSCCTWN</sequence>
<dbReference type="OrthoDB" id="541883at2759"/>
<name>A0A6H5GGJ6_9HEMI</name>
<dbReference type="SUPFAM" id="SSF52151">
    <property type="entry name" value="FabD/lysophospholipase-like"/>
    <property type="match status" value="1"/>
</dbReference>
<protein>
    <recommendedName>
        <fullName evidence="4">Malonyl-CoA:ACP transacylase (MAT) domain-containing protein</fullName>
    </recommendedName>
</protein>
<dbReference type="GO" id="GO:0016740">
    <property type="term" value="F:transferase activity"/>
    <property type="evidence" value="ECO:0007669"/>
    <property type="project" value="InterPro"/>
</dbReference>
<dbReference type="AlphaFoldDB" id="A0A6H5GGJ6"/>